<reference evidence="1 2" key="1">
    <citation type="journal article" date="2018" name="Front. Plant Sci.">
        <title>Red Clover (Trifolium pratense) and Zigzag Clover (T. medium) - A Picture of Genomic Similarities and Differences.</title>
        <authorList>
            <person name="Dluhosova J."/>
            <person name="Istvanek J."/>
            <person name="Nedelnik J."/>
            <person name="Repkova J."/>
        </authorList>
    </citation>
    <scope>NUCLEOTIDE SEQUENCE [LARGE SCALE GENOMIC DNA]</scope>
    <source>
        <strain evidence="2">cv. 10/8</strain>
        <tissue evidence="1">Leaf</tissue>
    </source>
</reference>
<keyword evidence="2" id="KW-1185">Reference proteome</keyword>
<sequence>TGVQWSVAVATAMAVAVVWPDSVCGCGTDFETTATKSSPFLLPSLFCYILFL</sequence>
<dbReference type="Proteomes" id="UP000265520">
    <property type="component" value="Unassembled WGS sequence"/>
</dbReference>
<name>A0A392TIH0_9FABA</name>
<protein>
    <submittedName>
        <fullName evidence="1">Uncharacterized protein</fullName>
    </submittedName>
</protein>
<evidence type="ECO:0000313" key="1">
    <source>
        <dbReference type="EMBL" id="MCI60237.1"/>
    </source>
</evidence>
<evidence type="ECO:0000313" key="2">
    <source>
        <dbReference type="Proteomes" id="UP000265520"/>
    </source>
</evidence>
<organism evidence="1 2">
    <name type="scientific">Trifolium medium</name>
    <dbReference type="NCBI Taxonomy" id="97028"/>
    <lineage>
        <taxon>Eukaryota</taxon>
        <taxon>Viridiplantae</taxon>
        <taxon>Streptophyta</taxon>
        <taxon>Embryophyta</taxon>
        <taxon>Tracheophyta</taxon>
        <taxon>Spermatophyta</taxon>
        <taxon>Magnoliopsida</taxon>
        <taxon>eudicotyledons</taxon>
        <taxon>Gunneridae</taxon>
        <taxon>Pentapetalae</taxon>
        <taxon>rosids</taxon>
        <taxon>fabids</taxon>
        <taxon>Fabales</taxon>
        <taxon>Fabaceae</taxon>
        <taxon>Papilionoideae</taxon>
        <taxon>50 kb inversion clade</taxon>
        <taxon>NPAAA clade</taxon>
        <taxon>Hologalegina</taxon>
        <taxon>IRL clade</taxon>
        <taxon>Trifolieae</taxon>
        <taxon>Trifolium</taxon>
    </lineage>
</organism>
<dbReference type="AlphaFoldDB" id="A0A392TIH0"/>
<accession>A0A392TIH0</accession>
<proteinExistence type="predicted"/>
<dbReference type="EMBL" id="LXQA010577998">
    <property type="protein sequence ID" value="MCI60237.1"/>
    <property type="molecule type" value="Genomic_DNA"/>
</dbReference>
<feature type="non-terminal residue" evidence="1">
    <location>
        <position position="1"/>
    </location>
</feature>
<comment type="caution">
    <text evidence="1">The sequence shown here is derived from an EMBL/GenBank/DDBJ whole genome shotgun (WGS) entry which is preliminary data.</text>
</comment>